<evidence type="ECO:0000256" key="1">
    <source>
        <dbReference type="SAM" id="MobiDB-lite"/>
    </source>
</evidence>
<evidence type="ECO:0000256" key="2">
    <source>
        <dbReference type="SAM" id="Phobius"/>
    </source>
</evidence>
<dbReference type="EMBL" id="KI913296">
    <property type="protein sequence ID" value="ETV64523.1"/>
    <property type="molecule type" value="Genomic_DNA"/>
</dbReference>
<keyword evidence="2" id="KW-0812">Transmembrane</keyword>
<dbReference type="VEuPathDB" id="FungiDB:H257_18593"/>
<accession>W4FCS7</accession>
<protein>
    <submittedName>
        <fullName evidence="3">Uncharacterized protein</fullName>
    </submittedName>
</protein>
<reference evidence="3" key="1">
    <citation type="submission" date="2013-12" db="EMBL/GenBank/DDBJ databases">
        <title>The Genome Sequence of Aphanomyces astaci APO3.</title>
        <authorList>
            <consortium name="The Broad Institute Genomics Platform"/>
            <person name="Russ C."/>
            <person name="Tyler B."/>
            <person name="van West P."/>
            <person name="Dieguez-Uribeondo J."/>
            <person name="Young S.K."/>
            <person name="Zeng Q."/>
            <person name="Gargeya S."/>
            <person name="Fitzgerald M."/>
            <person name="Abouelleil A."/>
            <person name="Alvarado L."/>
            <person name="Chapman S.B."/>
            <person name="Gainer-Dewar J."/>
            <person name="Goldberg J."/>
            <person name="Griggs A."/>
            <person name="Gujja S."/>
            <person name="Hansen M."/>
            <person name="Howarth C."/>
            <person name="Imamovic A."/>
            <person name="Ireland A."/>
            <person name="Larimer J."/>
            <person name="McCowan C."/>
            <person name="Murphy C."/>
            <person name="Pearson M."/>
            <person name="Poon T.W."/>
            <person name="Priest M."/>
            <person name="Roberts A."/>
            <person name="Saif S."/>
            <person name="Shea T."/>
            <person name="Sykes S."/>
            <person name="Wortman J."/>
            <person name="Nusbaum C."/>
            <person name="Birren B."/>
        </authorList>
    </citation>
    <scope>NUCLEOTIDE SEQUENCE [LARGE SCALE GENOMIC DNA]</scope>
    <source>
        <strain evidence="3">APO3</strain>
    </source>
</reference>
<dbReference type="RefSeq" id="XP_009845988.1">
    <property type="nucleotide sequence ID" value="XM_009847686.1"/>
</dbReference>
<dbReference type="AlphaFoldDB" id="W4FCS7"/>
<feature type="transmembrane region" description="Helical" evidence="2">
    <location>
        <begin position="59"/>
        <end position="80"/>
    </location>
</feature>
<feature type="compositionally biased region" description="Basic and acidic residues" evidence="1">
    <location>
        <begin position="28"/>
        <end position="45"/>
    </location>
</feature>
<feature type="region of interest" description="Disordered" evidence="1">
    <location>
        <begin position="28"/>
        <end position="50"/>
    </location>
</feature>
<dbReference type="GeneID" id="20820589"/>
<name>W4FCS7_APHAT</name>
<evidence type="ECO:0000313" key="3">
    <source>
        <dbReference type="EMBL" id="ETV64523.1"/>
    </source>
</evidence>
<keyword evidence="2" id="KW-1133">Transmembrane helix</keyword>
<gene>
    <name evidence="3" type="ORF">H257_18593</name>
</gene>
<keyword evidence="2" id="KW-0472">Membrane</keyword>
<sequence>MMTRKTYGSDGSSRSSINMEVVTATPDHVDDDLAARSGRDNDNLLHDPPPVVHNHRRRIAMLVGGGGCAAVAIGGCILFFPQSSVNVPSKVEEVDEYGGGACFLAKAGLYGTTSAITSYYFARAAVPSSTLNSSSLPLLVHFSRSDPPPALLPCIAPTNNAAATSSWIRNPHALNRDAHVLYLRYAEDLQVDLHAFLASTLRAANISTKREMLFMGQDARVCDAAFQVLTANFHYDPITTNRTYLNVAGVAFRASSPSTVLPTKALGQLLDAGVRVHVDDEDDPQDASNWTQSISWDGAVVFANMTKYYSNAMSNATRAGVISGREAPSVQFRNFAVAYEVAQEAWDPATLLDLIRQQPPASL</sequence>
<dbReference type="OrthoDB" id="10551668at2759"/>
<organism evidence="3">
    <name type="scientific">Aphanomyces astaci</name>
    <name type="common">Crayfish plague agent</name>
    <dbReference type="NCBI Taxonomy" id="112090"/>
    <lineage>
        <taxon>Eukaryota</taxon>
        <taxon>Sar</taxon>
        <taxon>Stramenopiles</taxon>
        <taxon>Oomycota</taxon>
        <taxon>Saprolegniomycetes</taxon>
        <taxon>Saprolegniales</taxon>
        <taxon>Verrucalvaceae</taxon>
        <taxon>Aphanomyces</taxon>
    </lineage>
</organism>
<feature type="non-terminal residue" evidence="3">
    <location>
        <position position="1"/>
    </location>
</feature>
<proteinExistence type="predicted"/>